<reference evidence="3 4" key="1">
    <citation type="journal article" date="2019" name="Commun. Biol.">
        <title>The bagworm genome reveals a unique fibroin gene that provides high tensile strength.</title>
        <authorList>
            <person name="Kono N."/>
            <person name="Nakamura H."/>
            <person name="Ohtoshi R."/>
            <person name="Tomita M."/>
            <person name="Numata K."/>
            <person name="Arakawa K."/>
        </authorList>
    </citation>
    <scope>NUCLEOTIDE SEQUENCE [LARGE SCALE GENOMIC DNA]</scope>
</reference>
<name>A0A4C1TGF9_EUMVA</name>
<dbReference type="Proteomes" id="UP000299102">
    <property type="component" value="Unassembled WGS sequence"/>
</dbReference>
<feature type="transmembrane region" description="Helical" evidence="2">
    <location>
        <begin position="44"/>
        <end position="64"/>
    </location>
</feature>
<protein>
    <submittedName>
        <fullName evidence="3">Uncharacterized protein</fullName>
    </submittedName>
</protein>
<keyword evidence="4" id="KW-1185">Reference proteome</keyword>
<accession>A0A4C1TGF9</accession>
<comment type="caution">
    <text evidence="3">The sequence shown here is derived from an EMBL/GenBank/DDBJ whole genome shotgun (WGS) entry which is preliminary data.</text>
</comment>
<evidence type="ECO:0000313" key="4">
    <source>
        <dbReference type="Proteomes" id="UP000299102"/>
    </source>
</evidence>
<proteinExistence type="predicted"/>
<feature type="region of interest" description="Disordered" evidence="1">
    <location>
        <begin position="72"/>
        <end position="114"/>
    </location>
</feature>
<keyword evidence="2" id="KW-0812">Transmembrane</keyword>
<evidence type="ECO:0000256" key="2">
    <source>
        <dbReference type="SAM" id="Phobius"/>
    </source>
</evidence>
<organism evidence="3 4">
    <name type="scientific">Eumeta variegata</name>
    <name type="common">Bagworm moth</name>
    <name type="synonym">Eumeta japonica</name>
    <dbReference type="NCBI Taxonomy" id="151549"/>
    <lineage>
        <taxon>Eukaryota</taxon>
        <taxon>Metazoa</taxon>
        <taxon>Ecdysozoa</taxon>
        <taxon>Arthropoda</taxon>
        <taxon>Hexapoda</taxon>
        <taxon>Insecta</taxon>
        <taxon>Pterygota</taxon>
        <taxon>Neoptera</taxon>
        <taxon>Endopterygota</taxon>
        <taxon>Lepidoptera</taxon>
        <taxon>Glossata</taxon>
        <taxon>Ditrysia</taxon>
        <taxon>Tineoidea</taxon>
        <taxon>Psychidae</taxon>
        <taxon>Oiketicinae</taxon>
        <taxon>Eumeta</taxon>
    </lineage>
</organism>
<evidence type="ECO:0000313" key="3">
    <source>
        <dbReference type="EMBL" id="GBP13583.1"/>
    </source>
</evidence>
<gene>
    <name evidence="3" type="ORF">EVAR_72541_1</name>
</gene>
<sequence>MIEENIANRFITNYFRLQRSVSKLANALMALDVMLLILKQIPRLILVPLSSSILILVPAVASALHPVLNFGTANGSHSPSPSPPPAHAASLNKANQKSDGEQESCARSLYARSK</sequence>
<evidence type="ECO:0000256" key="1">
    <source>
        <dbReference type="SAM" id="MobiDB-lite"/>
    </source>
</evidence>
<dbReference type="AlphaFoldDB" id="A0A4C1TGF9"/>
<dbReference type="EMBL" id="BGZK01005333">
    <property type="protein sequence ID" value="GBP13583.1"/>
    <property type="molecule type" value="Genomic_DNA"/>
</dbReference>
<keyword evidence="2" id="KW-1133">Transmembrane helix</keyword>
<keyword evidence="2" id="KW-0472">Membrane</keyword>